<gene>
    <name evidence="2" type="ORF">STH12_00513</name>
</gene>
<evidence type="ECO:0000313" key="2">
    <source>
        <dbReference type="EMBL" id="AZQ09660.1"/>
    </source>
</evidence>
<dbReference type="InterPro" id="IPR029058">
    <property type="entry name" value="AB_hydrolase_fold"/>
</dbReference>
<sequence>MLWFSLIEYWPRHRPSHIMTEPQISPSSKPLPQQDIVQQSLFIPYHGGQLHLRHIAPAQPNPSRSPVLMLHGAMSNGRVFYSDSGRGFACFLARSGFEVYVLDTAGRGLSTPKLSKGVDPGQGKVIREQLPLTQQFIARRHPGAPGVHWCGHSWGGVLMASSLVRYPQLAAGVRSLLTFGSKRTIRVSSFKKWAMVDMFWNRLAPAIAKHKGFLPADALKLGMDNEGQASLNESIDWVRGDWIDHDDGFDYSKAAKAHGIPPAWFIAGARDTVLGNPSDVKDMMAECCAADARFTLLSRANGYRHDYDHAGMLTHMDAPSDHFGAVADWLLGFDVEGLRGAV</sequence>
<feature type="domain" description="Serine aminopeptidase S33" evidence="1">
    <location>
        <begin position="67"/>
        <end position="175"/>
    </location>
</feature>
<organism evidence="2 3">
    <name type="scientific">Shewanella khirikhana</name>
    <dbReference type="NCBI Taxonomy" id="1965282"/>
    <lineage>
        <taxon>Bacteria</taxon>
        <taxon>Pseudomonadati</taxon>
        <taxon>Pseudomonadota</taxon>
        <taxon>Gammaproteobacteria</taxon>
        <taxon>Alteromonadales</taxon>
        <taxon>Shewanellaceae</taxon>
        <taxon>Shewanella</taxon>
    </lineage>
</organism>
<dbReference type="Proteomes" id="UP000278437">
    <property type="component" value="Chromosome"/>
</dbReference>
<keyword evidence="2" id="KW-0378">Hydrolase</keyword>
<dbReference type="EMBL" id="CP020373">
    <property type="protein sequence ID" value="AZQ09660.1"/>
    <property type="molecule type" value="Genomic_DNA"/>
</dbReference>
<dbReference type="SUPFAM" id="SSF53474">
    <property type="entry name" value="alpha/beta-Hydrolases"/>
    <property type="match status" value="1"/>
</dbReference>
<dbReference type="Pfam" id="PF12146">
    <property type="entry name" value="Hydrolase_4"/>
    <property type="match status" value="1"/>
</dbReference>
<evidence type="ECO:0000259" key="1">
    <source>
        <dbReference type="Pfam" id="PF12146"/>
    </source>
</evidence>
<dbReference type="InterPro" id="IPR022742">
    <property type="entry name" value="Hydrolase_4"/>
</dbReference>
<proteinExistence type="predicted"/>
<protein>
    <submittedName>
        <fullName evidence="2">Alpha/beta hydrolase family protein</fullName>
    </submittedName>
</protein>
<accession>A0ABM7D9Q4</accession>
<reference evidence="3" key="1">
    <citation type="submission" date="2017-03" db="EMBL/GenBank/DDBJ databases">
        <title>Full genome sequence of a non-lethal Shewanella isolate that potentiates virulence of Vibio parahaemolyticus causing acute hepatopancreatic necrosis disease (AHPND) in shrimp.</title>
        <authorList>
            <person name="Prachumwat A."/>
            <person name="Sritunyalucksana K."/>
        </authorList>
    </citation>
    <scope>NUCLEOTIDE SEQUENCE [LARGE SCALE GENOMIC DNA]</scope>
    <source>
        <strain evidence="3">TH2012</strain>
    </source>
</reference>
<dbReference type="PANTHER" id="PTHR11005">
    <property type="entry name" value="LYSOSOMAL ACID LIPASE-RELATED"/>
    <property type="match status" value="1"/>
</dbReference>
<name>A0ABM7D9Q4_9GAMM</name>
<dbReference type="GO" id="GO:0016787">
    <property type="term" value="F:hydrolase activity"/>
    <property type="evidence" value="ECO:0007669"/>
    <property type="project" value="UniProtKB-KW"/>
</dbReference>
<keyword evidence="3" id="KW-1185">Reference proteome</keyword>
<evidence type="ECO:0000313" key="3">
    <source>
        <dbReference type="Proteomes" id="UP000278437"/>
    </source>
</evidence>
<dbReference type="Gene3D" id="3.40.50.1820">
    <property type="entry name" value="alpha/beta hydrolase"/>
    <property type="match status" value="1"/>
</dbReference>